<keyword evidence="2" id="KW-1185">Reference proteome</keyword>
<name>A0A0H5RMW7_9MYCO</name>
<dbReference type="OrthoDB" id="4743734at2"/>
<accession>A0A0H5RMW7</accession>
<dbReference type="AlphaFoldDB" id="A0A0H5RMW7"/>
<dbReference type="RefSeq" id="WP_090513807.1">
    <property type="nucleotide sequence ID" value="NZ_CWKH01000001.1"/>
</dbReference>
<organism evidence="1 2">
    <name type="scientific">Mycolicibacterium neworleansense</name>
    <dbReference type="NCBI Taxonomy" id="146018"/>
    <lineage>
        <taxon>Bacteria</taxon>
        <taxon>Bacillati</taxon>
        <taxon>Actinomycetota</taxon>
        <taxon>Actinomycetes</taxon>
        <taxon>Mycobacteriales</taxon>
        <taxon>Mycobacteriaceae</taxon>
        <taxon>Mycolicibacterium</taxon>
    </lineage>
</organism>
<proteinExistence type="predicted"/>
<gene>
    <name evidence="1" type="ORF">BN2156_02387</name>
</gene>
<dbReference type="EMBL" id="CWKH01000001">
    <property type="protein sequence ID" value="CRZ15525.1"/>
    <property type="molecule type" value="Genomic_DNA"/>
</dbReference>
<sequence>MSFAQFRANQKRANMRRRLYARINELPNSSVREELIAVVQRHELQDAQH</sequence>
<reference evidence="2" key="1">
    <citation type="submission" date="2015-07" db="EMBL/GenBank/DDBJ databases">
        <authorList>
            <person name="Urmite Genomes"/>
        </authorList>
    </citation>
    <scope>NUCLEOTIDE SEQUENCE [LARGE SCALE GENOMIC DNA]</scope>
    <source>
        <strain evidence="2">type strain: ATCC 49404</strain>
    </source>
</reference>
<evidence type="ECO:0000313" key="2">
    <source>
        <dbReference type="Proteomes" id="UP000199147"/>
    </source>
</evidence>
<dbReference type="Proteomes" id="UP000199147">
    <property type="component" value="Unassembled WGS sequence"/>
</dbReference>
<evidence type="ECO:0000313" key="1">
    <source>
        <dbReference type="EMBL" id="CRZ15525.1"/>
    </source>
</evidence>
<protein>
    <submittedName>
        <fullName evidence="1">Uncharacterized protein</fullName>
    </submittedName>
</protein>